<gene>
    <name evidence="1" type="ORF">CAP_6358</name>
</gene>
<evidence type="ECO:0000313" key="1">
    <source>
        <dbReference type="EMBL" id="EYF02935.1"/>
    </source>
</evidence>
<dbReference type="AlphaFoldDB" id="A0A017T258"/>
<proteinExistence type="predicted"/>
<comment type="caution">
    <text evidence="1">The sequence shown here is derived from an EMBL/GenBank/DDBJ whole genome shotgun (WGS) entry which is preliminary data.</text>
</comment>
<keyword evidence="2" id="KW-1185">Reference proteome</keyword>
<organism evidence="1 2">
    <name type="scientific">Chondromyces apiculatus DSM 436</name>
    <dbReference type="NCBI Taxonomy" id="1192034"/>
    <lineage>
        <taxon>Bacteria</taxon>
        <taxon>Pseudomonadati</taxon>
        <taxon>Myxococcota</taxon>
        <taxon>Polyangia</taxon>
        <taxon>Polyangiales</taxon>
        <taxon>Polyangiaceae</taxon>
        <taxon>Chondromyces</taxon>
    </lineage>
</organism>
<protein>
    <submittedName>
        <fullName evidence="1">Uncharacterized protein</fullName>
    </submittedName>
</protein>
<reference evidence="1 2" key="1">
    <citation type="submission" date="2013-05" db="EMBL/GenBank/DDBJ databases">
        <title>Genome assembly of Chondromyces apiculatus DSM 436.</title>
        <authorList>
            <person name="Sharma G."/>
            <person name="Khatri I."/>
            <person name="Kaur C."/>
            <person name="Mayilraj S."/>
            <person name="Subramanian S."/>
        </authorList>
    </citation>
    <scope>NUCLEOTIDE SEQUENCE [LARGE SCALE GENOMIC DNA]</scope>
    <source>
        <strain evidence="1 2">DSM 436</strain>
    </source>
</reference>
<evidence type="ECO:0000313" key="2">
    <source>
        <dbReference type="Proteomes" id="UP000019678"/>
    </source>
</evidence>
<accession>A0A017T258</accession>
<sequence length="40" mass="4476">MSRAPEGRREGKHAFLIAPEGAGVCFNACFVEEIWIHAFK</sequence>
<dbReference type="EMBL" id="ASRX01000053">
    <property type="protein sequence ID" value="EYF02935.1"/>
    <property type="molecule type" value="Genomic_DNA"/>
</dbReference>
<name>A0A017T258_9BACT</name>
<dbReference type="Proteomes" id="UP000019678">
    <property type="component" value="Unassembled WGS sequence"/>
</dbReference>